<dbReference type="Proteomes" id="UP000198864">
    <property type="component" value="Unassembled WGS sequence"/>
</dbReference>
<proteinExistence type="predicted"/>
<organism evidence="1 2">
    <name type="scientific">Micromonospora saelicesensis</name>
    <dbReference type="NCBI Taxonomy" id="285676"/>
    <lineage>
        <taxon>Bacteria</taxon>
        <taxon>Bacillati</taxon>
        <taxon>Actinomycetota</taxon>
        <taxon>Actinomycetes</taxon>
        <taxon>Micromonosporales</taxon>
        <taxon>Micromonosporaceae</taxon>
        <taxon>Micromonospora</taxon>
    </lineage>
</organism>
<protein>
    <submittedName>
        <fullName evidence="1">Uncharacterized protein</fullName>
    </submittedName>
</protein>
<dbReference type="RefSeq" id="WP_091398346.1">
    <property type="nucleotide sequence ID" value="NZ_FMCR01000002.1"/>
</dbReference>
<sequence>MTGVVARFPFRFDPVFRPMLALLGVRPATAWVVVTERDLMIRYGPWRLRTDRDNVTAVELSGPYRWWRAIGPHLSLADGGATFGSTAAGGICLRFGVPVPALVPGVRPRHPAATVTIADPPALARLLAVTDLS</sequence>
<evidence type="ECO:0000313" key="2">
    <source>
        <dbReference type="Proteomes" id="UP000198864"/>
    </source>
</evidence>
<gene>
    <name evidence="1" type="ORF">GA0070561_2207</name>
</gene>
<dbReference type="AlphaFoldDB" id="A0A1C4VYC7"/>
<reference evidence="1 2" key="1">
    <citation type="submission" date="2016-06" db="EMBL/GenBank/DDBJ databases">
        <authorList>
            <person name="Kjaerup R.B."/>
            <person name="Dalgaard T.S."/>
            <person name="Juul-Madsen H.R."/>
        </authorList>
    </citation>
    <scope>NUCLEOTIDE SEQUENCE [LARGE SCALE GENOMIC DNA]</scope>
    <source>
        <strain evidence="1 2">DSM 44871</strain>
    </source>
</reference>
<accession>A0A1C4VYC7</accession>
<evidence type="ECO:0000313" key="1">
    <source>
        <dbReference type="EMBL" id="SCE88960.1"/>
    </source>
</evidence>
<dbReference type="EMBL" id="FMCR01000002">
    <property type="protein sequence ID" value="SCE88960.1"/>
    <property type="molecule type" value="Genomic_DNA"/>
</dbReference>
<name>A0A1C4VYC7_9ACTN</name>